<dbReference type="RefSeq" id="XP_013435073.1">
    <property type="nucleotide sequence ID" value="XM_013579619.1"/>
</dbReference>
<evidence type="ECO:0000313" key="14">
    <source>
        <dbReference type="EMBL" id="CDJ66606.1"/>
    </source>
</evidence>
<keyword evidence="6" id="KW-0067">ATP-binding</keyword>
<keyword evidence="12" id="KW-0966">Cell projection</keyword>
<accession>U6MRI0</accession>
<evidence type="ECO:0000256" key="1">
    <source>
        <dbReference type="ARBA" id="ARBA00004138"/>
    </source>
</evidence>
<dbReference type="VEuPathDB" id="ToxoDB:ENH_00024540"/>
<dbReference type="Proteomes" id="UP000030754">
    <property type="component" value="Unassembled WGS sequence"/>
</dbReference>
<evidence type="ECO:0000256" key="11">
    <source>
        <dbReference type="ARBA" id="ARBA00023212"/>
    </source>
</evidence>
<evidence type="ECO:0000256" key="8">
    <source>
        <dbReference type="ARBA" id="ARBA00023054"/>
    </source>
</evidence>
<evidence type="ECO:0000256" key="10">
    <source>
        <dbReference type="ARBA" id="ARBA00023175"/>
    </source>
</evidence>
<keyword evidence="10" id="KW-0505">Motor protein</keyword>
<dbReference type="InterPro" id="IPR027417">
    <property type="entry name" value="P-loop_NTPase"/>
</dbReference>
<dbReference type="EMBL" id="HG723691">
    <property type="protein sequence ID" value="CDJ66606.1"/>
    <property type="molecule type" value="Genomic_DNA"/>
</dbReference>
<organism evidence="14 15">
    <name type="scientific">Eimeria necatrix</name>
    <dbReference type="NCBI Taxonomy" id="51315"/>
    <lineage>
        <taxon>Eukaryota</taxon>
        <taxon>Sar</taxon>
        <taxon>Alveolata</taxon>
        <taxon>Apicomplexa</taxon>
        <taxon>Conoidasida</taxon>
        <taxon>Coccidia</taxon>
        <taxon>Eucoccidiorida</taxon>
        <taxon>Eimeriorina</taxon>
        <taxon>Eimeriidae</taxon>
        <taxon>Eimeria</taxon>
    </lineage>
</organism>
<keyword evidence="5" id="KW-0547">Nucleotide-binding</keyword>
<evidence type="ECO:0000256" key="7">
    <source>
        <dbReference type="ARBA" id="ARBA00023017"/>
    </source>
</evidence>
<dbReference type="GO" id="GO:0045505">
    <property type="term" value="F:dynein intermediate chain binding"/>
    <property type="evidence" value="ECO:0007669"/>
    <property type="project" value="InterPro"/>
</dbReference>
<evidence type="ECO:0000259" key="13">
    <source>
        <dbReference type="Pfam" id="PF12774"/>
    </source>
</evidence>
<dbReference type="AlphaFoldDB" id="U6MRI0"/>
<dbReference type="InterPro" id="IPR035699">
    <property type="entry name" value="AAA_6"/>
</dbReference>
<evidence type="ECO:0000256" key="3">
    <source>
        <dbReference type="ARBA" id="ARBA00022490"/>
    </source>
</evidence>
<evidence type="ECO:0000256" key="9">
    <source>
        <dbReference type="ARBA" id="ARBA00023069"/>
    </source>
</evidence>
<evidence type="ECO:0000256" key="12">
    <source>
        <dbReference type="ARBA" id="ARBA00023273"/>
    </source>
</evidence>
<proteinExistence type="predicted"/>
<dbReference type="PANTHER" id="PTHR45703:SF32">
    <property type="entry name" value="DYNEINS HEAVY CHAIN"/>
    <property type="match status" value="1"/>
</dbReference>
<dbReference type="GO" id="GO:0030286">
    <property type="term" value="C:dynein complex"/>
    <property type="evidence" value="ECO:0007669"/>
    <property type="project" value="UniProtKB-KW"/>
</dbReference>
<name>U6MRI0_9EIME</name>
<protein>
    <recommendedName>
        <fullName evidence="13">Dynein heavy chain hydrolytic ATP-binding dynein motor region domain-containing protein</fullName>
    </recommendedName>
</protein>
<keyword evidence="9" id="KW-0969">Cilium</keyword>
<sequence length="222" mass="25087">MNPGYRGRADLPDNLKSLFRPVAMMSPDVALICEILLMSEGFENARSLSRKATALFQLLTQQLSKQDHYDFGLRPIRAALQRAGEVKRQADESMTEQAVMILAILDMVVPKTVPEDLEILFSLVKDLFPENDIVERESEVLREAIELAVERNGWTRVESQMTKAQQLFQCMHSRHGNMLVGSTLSGKSTVMSILEQALNYLSTRGQLVFSLARIAWRRSAFV</sequence>
<keyword evidence="8" id="KW-0175">Coiled coil</keyword>
<dbReference type="PANTHER" id="PTHR45703">
    <property type="entry name" value="DYNEIN HEAVY CHAIN"/>
    <property type="match status" value="1"/>
</dbReference>
<dbReference type="GeneID" id="25472624"/>
<dbReference type="Gene3D" id="1.10.8.710">
    <property type="match status" value="1"/>
</dbReference>
<evidence type="ECO:0000256" key="6">
    <source>
        <dbReference type="ARBA" id="ARBA00022840"/>
    </source>
</evidence>
<comment type="subcellular location">
    <subcellularLocation>
        <location evidence="1">Cell projection</location>
        <location evidence="1">Cilium</location>
    </subcellularLocation>
    <subcellularLocation>
        <location evidence="2">Cytoplasm</location>
        <location evidence="2">Cytoskeleton</location>
    </subcellularLocation>
</comment>
<dbReference type="InterPro" id="IPR043157">
    <property type="entry name" value="Dynein_AAA1S"/>
</dbReference>
<dbReference type="GO" id="GO:0005874">
    <property type="term" value="C:microtubule"/>
    <property type="evidence" value="ECO:0007669"/>
    <property type="project" value="UniProtKB-KW"/>
</dbReference>
<keyword evidence="3" id="KW-0963">Cytoplasm</keyword>
<evidence type="ECO:0000256" key="4">
    <source>
        <dbReference type="ARBA" id="ARBA00022701"/>
    </source>
</evidence>
<dbReference type="GO" id="GO:0051959">
    <property type="term" value="F:dynein light intermediate chain binding"/>
    <property type="evidence" value="ECO:0007669"/>
    <property type="project" value="InterPro"/>
</dbReference>
<dbReference type="Gene3D" id="3.40.50.300">
    <property type="entry name" value="P-loop containing nucleotide triphosphate hydrolases"/>
    <property type="match status" value="2"/>
</dbReference>
<keyword evidence="11" id="KW-0206">Cytoskeleton</keyword>
<reference evidence="14" key="2">
    <citation type="submission" date="2013-10" db="EMBL/GenBank/DDBJ databases">
        <authorList>
            <person name="Aslett M."/>
        </authorList>
    </citation>
    <scope>NUCLEOTIDE SEQUENCE [LARGE SCALE GENOMIC DNA]</scope>
    <source>
        <strain evidence="14">Houghton</strain>
    </source>
</reference>
<dbReference type="GO" id="GO:0007018">
    <property type="term" value="P:microtubule-based movement"/>
    <property type="evidence" value="ECO:0007669"/>
    <property type="project" value="InterPro"/>
</dbReference>
<dbReference type="Pfam" id="PF12774">
    <property type="entry name" value="AAA_6"/>
    <property type="match status" value="1"/>
</dbReference>
<evidence type="ECO:0000256" key="2">
    <source>
        <dbReference type="ARBA" id="ARBA00004245"/>
    </source>
</evidence>
<evidence type="ECO:0000313" key="15">
    <source>
        <dbReference type="Proteomes" id="UP000030754"/>
    </source>
</evidence>
<reference evidence="14" key="1">
    <citation type="submission" date="2013-10" db="EMBL/GenBank/DDBJ databases">
        <title>Genomic analysis of the causative agents of coccidiosis in chickens.</title>
        <authorList>
            <person name="Reid A.J."/>
            <person name="Blake D."/>
            <person name="Billington K."/>
            <person name="Browne H."/>
            <person name="Dunn M."/>
            <person name="Hung S."/>
            <person name="Kawahara F."/>
            <person name="Miranda-Saavedra D."/>
            <person name="Mourier T."/>
            <person name="Nagra H."/>
            <person name="Otto T.D."/>
            <person name="Rawlings N."/>
            <person name="Sanchez A."/>
            <person name="Sanders M."/>
            <person name="Subramaniam C."/>
            <person name="Tay Y."/>
            <person name="Dear P."/>
            <person name="Doerig C."/>
            <person name="Gruber A."/>
            <person name="Parkinson J."/>
            <person name="Shirley M."/>
            <person name="Wan K.L."/>
            <person name="Berriman M."/>
            <person name="Tomley F."/>
            <person name="Pain A."/>
        </authorList>
    </citation>
    <scope>NUCLEOTIDE SEQUENCE [LARGE SCALE GENOMIC DNA]</scope>
    <source>
        <strain evidence="14">Houghton</strain>
    </source>
</reference>
<feature type="domain" description="Dynein heavy chain hydrolytic ATP-binding dynein motor region" evidence="13">
    <location>
        <begin position="1"/>
        <end position="188"/>
    </location>
</feature>
<gene>
    <name evidence="14" type="ORF">ENH_00024540</name>
</gene>
<keyword evidence="15" id="KW-1185">Reference proteome</keyword>
<dbReference type="InterPro" id="IPR026983">
    <property type="entry name" value="DHC"/>
</dbReference>
<evidence type="ECO:0000256" key="5">
    <source>
        <dbReference type="ARBA" id="ARBA00022741"/>
    </source>
</evidence>
<keyword evidence="4" id="KW-0493">Microtubule</keyword>
<dbReference type="FunFam" id="1.10.8.710:FF:000001">
    <property type="entry name" value="Dynein axonemal heavy chain 2"/>
    <property type="match status" value="1"/>
</dbReference>
<keyword evidence="7" id="KW-0243">Dynein</keyword>
<dbReference type="OrthoDB" id="424310at2759"/>
<dbReference type="GO" id="GO:0005524">
    <property type="term" value="F:ATP binding"/>
    <property type="evidence" value="ECO:0007669"/>
    <property type="project" value="UniProtKB-KW"/>
</dbReference>
<dbReference type="GO" id="GO:0005929">
    <property type="term" value="C:cilium"/>
    <property type="evidence" value="ECO:0007669"/>
    <property type="project" value="UniProtKB-SubCell"/>
</dbReference>